<evidence type="ECO:0000313" key="2">
    <source>
        <dbReference type="EMBL" id="KAA1086866.1"/>
    </source>
</evidence>
<name>A0A5B0NDQ8_PUCGR</name>
<feature type="chain" id="PRO_5036137472" evidence="1">
    <location>
        <begin position="25"/>
        <end position="142"/>
    </location>
</feature>
<dbReference type="EMBL" id="VSWC01000105">
    <property type="protein sequence ID" value="KAA1086866.1"/>
    <property type="molecule type" value="Genomic_DNA"/>
</dbReference>
<evidence type="ECO:0000313" key="4">
    <source>
        <dbReference type="Proteomes" id="UP000324748"/>
    </source>
</evidence>
<dbReference type="OrthoDB" id="2508955at2759"/>
<reference evidence="4 5" key="1">
    <citation type="submission" date="2019-05" db="EMBL/GenBank/DDBJ databases">
        <title>Emergence of the Ug99 lineage of the wheat stem rust pathogen through somatic hybridization.</title>
        <authorList>
            <person name="Li F."/>
            <person name="Upadhyaya N.M."/>
            <person name="Sperschneider J."/>
            <person name="Matny O."/>
            <person name="Nguyen-Phuc H."/>
            <person name="Mago R."/>
            <person name="Raley C."/>
            <person name="Miller M.E."/>
            <person name="Silverstein K.A.T."/>
            <person name="Henningsen E."/>
            <person name="Hirsch C.D."/>
            <person name="Visser B."/>
            <person name="Pretorius Z.A."/>
            <person name="Steffenson B.J."/>
            <person name="Schwessinger B."/>
            <person name="Dodds P.N."/>
            <person name="Figueroa M."/>
        </authorList>
    </citation>
    <scope>NUCLEOTIDE SEQUENCE [LARGE SCALE GENOMIC DNA]</scope>
    <source>
        <strain evidence="2">21-0</strain>
        <strain evidence="3 5">Ug99</strain>
    </source>
</reference>
<keyword evidence="4" id="KW-1185">Reference proteome</keyword>
<accession>A0A5B0NDQ8</accession>
<dbReference type="AlphaFoldDB" id="A0A5B0NDQ8"/>
<evidence type="ECO:0000313" key="5">
    <source>
        <dbReference type="Proteomes" id="UP000325313"/>
    </source>
</evidence>
<dbReference type="Proteomes" id="UP000324748">
    <property type="component" value="Unassembled WGS sequence"/>
</dbReference>
<keyword evidence="1" id="KW-0732">Signal</keyword>
<evidence type="ECO:0000313" key="3">
    <source>
        <dbReference type="EMBL" id="KAA1129312.1"/>
    </source>
</evidence>
<protein>
    <submittedName>
        <fullName evidence="2">Uncharacterized protein</fullName>
    </submittedName>
</protein>
<gene>
    <name evidence="2" type="ORF">PGT21_014151</name>
    <name evidence="3" type="ORF">PGTUg99_026323</name>
</gene>
<comment type="caution">
    <text evidence="2">The sequence shown here is derived from an EMBL/GenBank/DDBJ whole genome shotgun (WGS) entry which is preliminary data.</text>
</comment>
<organism evidence="2 4">
    <name type="scientific">Puccinia graminis f. sp. tritici</name>
    <dbReference type="NCBI Taxonomy" id="56615"/>
    <lineage>
        <taxon>Eukaryota</taxon>
        <taxon>Fungi</taxon>
        <taxon>Dikarya</taxon>
        <taxon>Basidiomycota</taxon>
        <taxon>Pucciniomycotina</taxon>
        <taxon>Pucciniomycetes</taxon>
        <taxon>Pucciniales</taxon>
        <taxon>Pucciniaceae</taxon>
        <taxon>Puccinia</taxon>
    </lineage>
</organism>
<dbReference type="EMBL" id="VDEP01000137">
    <property type="protein sequence ID" value="KAA1129312.1"/>
    <property type="molecule type" value="Genomic_DNA"/>
</dbReference>
<feature type="signal peptide" evidence="1">
    <location>
        <begin position="1"/>
        <end position="24"/>
    </location>
</feature>
<evidence type="ECO:0000256" key="1">
    <source>
        <dbReference type="SAM" id="SignalP"/>
    </source>
</evidence>
<sequence length="142" mass="15812">MKNLLYSSSLLIFIIFLTVPQVMSVNLNGSLKSTADYISFPKQFTIPKAYETSELGVTLTSWWRPLLAVSPSGGYWYIGARSTAPVTIEVKKLGAKEFSFAATVFPDQPISLPYPKFTMWDDLVVKINSVGDRSKIVPQQTI</sequence>
<proteinExistence type="predicted"/>
<dbReference type="Proteomes" id="UP000325313">
    <property type="component" value="Unassembled WGS sequence"/>
</dbReference>